<dbReference type="PROSITE" id="PS51257">
    <property type="entry name" value="PROKAR_LIPOPROTEIN"/>
    <property type="match status" value="1"/>
</dbReference>
<dbReference type="SUPFAM" id="SSF52540">
    <property type="entry name" value="P-loop containing nucleoside triphosphate hydrolases"/>
    <property type="match status" value="1"/>
</dbReference>
<evidence type="ECO:0000256" key="3">
    <source>
        <dbReference type="ARBA" id="ARBA00012054"/>
    </source>
</evidence>
<dbReference type="GO" id="GO:0005737">
    <property type="term" value="C:cytoplasm"/>
    <property type="evidence" value="ECO:0007669"/>
    <property type="project" value="TreeGrafter"/>
</dbReference>
<dbReference type="EC" id="2.7.1.12" evidence="3 10"/>
<keyword evidence="8" id="KW-0311">Gluconate utilization</keyword>
<organism evidence="11 12">
    <name type="scientific">Corynebacterium choanae</name>
    <dbReference type="NCBI Taxonomy" id="1862358"/>
    <lineage>
        <taxon>Bacteria</taxon>
        <taxon>Bacillati</taxon>
        <taxon>Actinomycetota</taxon>
        <taxon>Actinomycetes</taxon>
        <taxon>Mycobacteriales</taxon>
        <taxon>Corynebacteriaceae</taxon>
        <taxon>Corynebacterium</taxon>
    </lineage>
</organism>
<dbReference type="FunFam" id="3.40.50.300:FF:000522">
    <property type="entry name" value="Gluconokinase"/>
    <property type="match status" value="1"/>
</dbReference>
<dbReference type="InterPro" id="IPR027417">
    <property type="entry name" value="P-loop_NTPase"/>
</dbReference>
<dbReference type="GO" id="GO:0019521">
    <property type="term" value="P:D-gluconate metabolic process"/>
    <property type="evidence" value="ECO:0007669"/>
    <property type="project" value="UniProtKB-KW"/>
</dbReference>
<dbReference type="GO" id="GO:0005524">
    <property type="term" value="F:ATP binding"/>
    <property type="evidence" value="ECO:0007669"/>
    <property type="project" value="UniProtKB-KW"/>
</dbReference>
<keyword evidence="5 10" id="KW-0547">Nucleotide-binding</keyword>
<evidence type="ECO:0000256" key="6">
    <source>
        <dbReference type="ARBA" id="ARBA00022777"/>
    </source>
</evidence>
<protein>
    <recommendedName>
        <fullName evidence="3 10">Gluconokinase</fullName>
        <ecNumber evidence="3 10">2.7.1.12</ecNumber>
    </recommendedName>
</protein>
<accession>A0A3G6J549</accession>
<dbReference type="InterPro" id="IPR006001">
    <property type="entry name" value="Therm_gnt_kin"/>
</dbReference>
<dbReference type="PANTHER" id="PTHR43442">
    <property type="entry name" value="GLUCONOKINASE-RELATED"/>
    <property type="match status" value="1"/>
</dbReference>
<comment type="pathway">
    <text evidence="1">Carbohydrate acid metabolism.</text>
</comment>
<dbReference type="KEGG" id="ccho:CCHOA_02280"/>
<keyword evidence="6 10" id="KW-0418">Kinase</keyword>
<gene>
    <name evidence="11" type="primary">gntK</name>
    <name evidence="11" type="ORF">CCHOA_02280</name>
</gene>
<evidence type="ECO:0000256" key="2">
    <source>
        <dbReference type="ARBA" id="ARBA00008420"/>
    </source>
</evidence>
<dbReference type="NCBIfam" id="TIGR01313">
    <property type="entry name" value="therm_gnt_kin"/>
    <property type="match status" value="1"/>
</dbReference>
<evidence type="ECO:0000256" key="9">
    <source>
        <dbReference type="ARBA" id="ARBA00048090"/>
    </source>
</evidence>
<evidence type="ECO:0000256" key="7">
    <source>
        <dbReference type="ARBA" id="ARBA00022840"/>
    </source>
</evidence>
<dbReference type="PANTHER" id="PTHR43442:SF3">
    <property type="entry name" value="GLUCONOKINASE-RELATED"/>
    <property type="match status" value="1"/>
</dbReference>
<proteinExistence type="inferred from homology"/>
<dbReference type="RefSeq" id="WP_245992171.1">
    <property type="nucleotide sequence ID" value="NZ_CP033896.1"/>
</dbReference>
<dbReference type="Proteomes" id="UP000269019">
    <property type="component" value="Chromosome"/>
</dbReference>
<dbReference type="CDD" id="cd02021">
    <property type="entry name" value="GntK"/>
    <property type="match status" value="1"/>
</dbReference>
<keyword evidence="4 10" id="KW-0808">Transferase</keyword>
<dbReference type="EMBL" id="CP033896">
    <property type="protein sequence ID" value="AZA12873.1"/>
    <property type="molecule type" value="Genomic_DNA"/>
</dbReference>
<dbReference type="Gene3D" id="3.40.50.300">
    <property type="entry name" value="P-loop containing nucleotide triphosphate hydrolases"/>
    <property type="match status" value="1"/>
</dbReference>
<evidence type="ECO:0000256" key="4">
    <source>
        <dbReference type="ARBA" id="ARBA00022679"/>
    </source>
</evidence>
<evidence type="ECO:0000256" key="1">
    <source>
        <dbReference type="ARBA" id="ARBA00004761"/>
    </source>
</evidence>
<comment type="similarity">
    <text evidence="2 10">Belongs to the gluconokinase GntK/GntV family.</text>
</comment>
<dbReference type="InterPro" id="IPR031322">
    <property type="entry name" value="Shikimate/glucono_kinase"/>
</dbReference>
<reference evidence="11 12" key="1">
    <citation type="submission" date="2018-11" db="EMBL/GenBank/DDBJ databases">
        <authorList>
            <person name="Kleinhagauer T."/>
            <person name="Glaeser S.P."/>
            <person name="Spergser J."/>
            <person name="Ruckert C."/>
            <person name="Kaempfer P."/>
            <person name="Busse H.-J."/>
        </authorList>
    </citation>
    <scope>NUCLEOTIDE SEQUENCE [LARGE SCALE GENOMIC DNA]</scope>
    <source>
        <strain evidence="11 12">200CH</strain>
    </source>
</reference>
<evidence type="ECO:0000256" key="8">
    <source>
        <dbReference type="ARBA" id="ARBA00023064"/>
    </source>
</evidence>
<evidence type="ECO:0000313" key="12">
    <source>
        <dbReference type="Proteomes" id="UP000269019"/>
    </source>
</evidence>
<dbReference type="GO" id="GO:0046316">
    <property type="term" value="F:gluconokinase activity"/>
    <property type="evidence" value="ECO:0007669"/>
    <property type="project" value="UniProtKB-EC"/>
</dbReference>
<comment type="catalytic activity">
    <reaction evidence="9 10">
        <text>D-gluconate + ATP = 6-phospho-D-gluconate + ADP + H(+)</text>
        <dbReference type="Rhea" id="RHEA:19433"/>
        <dbReference type="ChEBI" id="CHEBI:15378"/>
        <dbReference type="ChEBI" id="CHEBI:18391"/>
        <dbReference type="ChEBI" id="CHEBI:30616"/>
        <dbReference type="ChEBI" id="CHEBI:58759"/>
        <dbReference type="ChEBI" id="CHEBI:456216"/>
        <dbReference type="EC" id="2.7.1.12"/>
    </reaction>
</comment>
<name>A0A3G6J549_9CORY</name>
<dbReference type="Pfam" id="PF01202">
    <property type="entry name" value="SKI"/>
    <property type="match status" value="1"/>
</dbReference>
<sequence length="192" mass="21159">MTVTQPRRGHLSLAYSQQPTHYVCMGISGCGKSTIGQAFADSINGIFVDGDDFHPRANIAKMSAGIPLTDQDRWPWLASIVDYLAASTAQQQQVVVACSALKHAYREQLRQAPGNVVFIHLELHKDTVRERMSQRMGHFMPVSLLSSQLATLEPLRDDECGITVFNDADPSTVVQTIHEQCAAELAINPRLT</sequence>
<keyword evidence="7 10" id="KW-0067">ATP-binding</keyword>
<keyword evidence="12" id="KW-1185">Reference proteome</keyword>
<dbReference type="AlphaFoldDB" id="A0A3G6J549"/>
<evidence type="ECO:0000256" key="5">
    <source>
        <dbReference type="ARBA" id="ARBA00022741"/>
    </source>
</evidence>
<evidence type="ECO:0000256" key="10">
    <source>
        <dbReference type="RuleBase" id="RU363066"/>
    </source>
</evidence>
<evidence type="ECO:0000313" key="11">
    <source>
        <dbReference type="EMBL" id="AZA12873.1"/>
    </source>
</evidence>